<reference evidence="2" key="2">
    <citation type="submission" date="2020-09" db="EMBL/GenBank/DDBJ databases">
        <authorList>
            <person name="Sun Q."/>
            <person name="Ohkuma M."/>
        </authorList>
    </citation>
    <scope>NUCLEOTIDE SEQUENCE</scope>
    <source>
        <strain evidence="2">JCM 4988</strain>
    </source>
</reference>
<dbReference type="AlphaFoldDB" id="A0A918QJM8"/>
<name>A0A918QJM8_9ACTN</name>
<proteinExistence type="predicted"/>
<evidence type="ECO:0000313" key="3">
    <source>
        <dbReference type="Proteomes" id="UP000630936"/>
    </source>
</evidence>
<organism evidence="2 3">
    <name type="scientific">Streptomyces inusitatus</name>
    <dbReference type="NCBI Taxonomy" id="68221"/>
    <lineage>
        <taxon>Bacteria</taxon>
        <taxon>Bacillati</taxon>
        <taxon>Actinomycetota</taxon>
        <taxon>Actinomycetes</taxon>
        <taxon>Kitasatosporales</taxon>
        <taxon>Streptomycetaceae</taxon>
        <taxon>Streptomyces</taxon>
    </lineage>
</organism>
<reference evidence="2" key="1">
    <citation type="journal article" date="2014" name="Int. J. Syst. Evol. Microbiol.">
        <title>Complete genome sequence of Corynebacterium casei LMG S-19264T (=DSM 44701T), isolated from a smear-ripened cheese.</title>
        <authorList>
            <consortium name="US DOE Joint Genome Institute (JGI-PGF)"/>
            <person name="Walter F."/>
            <person name="Albersmeier A."/>
            <person name="Kalinowski J."/>
            <person name="Ruckert C."/>
        </authorList>
    </citation>
    <scope>NUCLEOTIDE SEQUENCE</scope>
    <source>
        <strain evidence="2">JCM 4988</strain>
    </source>
</reference>
<feature type="compositionally biased region" description="Basic and acidic residues" evidence="1">
    <location>
        <begin position="59"/>
        <end position="74"/>
    </location>
</feature>
<keyword evidence="3" id="KW-1185">Reference proteome</keyword>
<sequence length="105" mass="10665">MIRTHPGPGSGTGSTRTSSLSGGPGSDRTTALMVCSTRTSLDTSPPKAILTPLPPPARAGERVRPRPRAVESHRPVHGCQVSRRSCSGAVPGRILGTGGAGQGTE</sequence>
<protein>
    <submittedName>
        <fullName evidence="2">Uncharacterized protein</fullName>
    </submittedName>
</protein>
<evidence type="ECO:0000313" key="2">
    <source>
        <dbReference type="EMBL" id="GGZ49324.1"/>
    </source>
</evidence>
<comment type="caution">
    <text evidence="2">The sequence shown here is derived from an EMBL/GenBank/DDBJ whole genome shotgun (WGS) entry which is preliminary data.</text>
</comment>
<accession>A0A918QJM8</accession>
<feature type="region of interest" description="Disordered" evidence="1">
    <location>
        <begin position="1"/>
        <end position="105"/>
    </location>
</feature>
<dbReference type="Proteomes" id="UP000630936">
    <property type="component" value="Unassembled WGS sequence"/>
</dbReference>
<dbReference type="EMBL" id="BMWG01000019">
    <property type="protein sequence ID" value="GGZ49324.1"/>
    <property type="molecule type" value="Genomic_DNA"/>
</dbReference>
<gene>
    <name evidence="2" type="ORF">GCM10010387_49450</name>
</gene>
<evidence type="ECO:0000256" key="1">
    <source>
        <dbReference type="SAM" id="MobiDB-lite"/>
    </source>
</evidence>
<feature type="compositionally biased region" description="Gly residues" evidence="1">
    <location>
        <begin position="95"/>
        <end position="105"/>
    </location>
</feature>